<evidence type="ECO:0000256" key="13">
    <source>
        <dbReference type="PROSITE-ProRule" id="PRU00023"/>
    </source>
</evidence>
<dbReference type="GO" id="GO:0036503">
    <property type="term" value="P:ERAD pathway"/>
    <property type="evidence" value="ECO:0007669"/>
    <property type="project" value="TreeGrafter"/>
</dbReference>
<dbReference type="InterPro" id="IPR047139">
    <property type="entry name" value="ANKZ1/VMS1"/>
</dbReference>
<evidence type="ECO:0000256" key="15">
    <source>
        <dbReference type="SAM" id="MobiDB-lite"/>
    </source>
</evidence>
<evidence type="ECO:0000256" key="10">
    <source>
        <dbReference type="ARBA" id="ARBA00022833"/>
    </source>
</evidence>
<dbReference type="PROSITE" id="PS50088">
    <property type="entry name" value="ANK_REPEAT"/>
    <property type="match status" value="1"/>
</dbReference>
<dbReference type="GO" id="GO:0016787">
    <property type="term" value="F:hydrolase activity"/>
    <property type="evidence" value="ECO:0007669"/>
    <property type="project" value="UniProtKB-KW"/>
</dbReference>
<feature type="active site" evidence="14">
    <location>
        <position position="139"/>
    </location>
</feature>
<dbReference type="Gene3D" id="1.25.40.20">
    <property type="entry name" value="Ankyrin repeat-containing domain"/>
    <property type="match status" value="1"/>
</dbReference>
<dbReference type="Pfam" id="PF18716">
    <property type="entry name" value="VATC"/>
    <property type="match status" value="1"/>
</dbReference>
<comment type="domain">
    <text evidence="14">The VLRF1 domain mediates binding to the 60S ribosomal subunit.</text>
</comment>
<dbReference type="OrthoDB" id="429841at2759"/>
<keyword evidence="7 14" id="KW-0255">Endonuclease</keyword>
<keyword evidence="12" id="KW-0175">Coiled coil</keyword>
<feature type="region of interest" description="Disordered" evidence="15">
    <location>
        <begin position="441"/>
        <end position="491"/>
    </location>
</feature>
<evidence type="ECO:0000256" key="5">
    <source>
        <dbReference type="ARBA" id="ARBA00022723"/>
    </source>
</evidence>
<reference evidence="17 18" key="1">
    <citation type="journal article" date="2018" name="Sci. Rep.">
        <title>Comparative analysis of the Pocillopora damicornis genome highlights role of immune system in coral evolution.</title>
        <authorList>
            <person name="Cunning R."/>
            <person name="Bay R.A."/>
            <person name="Gillette P."/>
            <person name="Baker A.C."/>
            <person name="Traylor-Knowles N."/>
        </authorList>
    </citation>
    <scope>NUCLEOTIDE SEQUENCE [LARGE SCALE GENOMIC DNA]</scope>
    <source>
        <strain evidence="17">RSMAS</strain>
        <tissue evidence="17">Whole animal</tissue>
    </source>
</reference>
<evidence type="ECO:0000259" key="16">
    <source>
        <dbReference type="PROSITE" id="PS52044"/>
    </source>
</evidence>
<comment type="caution">
    <text evidence="17">The sequence shown here is derived from an EMBL/GenBank/DDBJ whole genome shotgun (WGS) entry which is preliminary data.</text>
</comment>
<organism evidence="17 18">
    <name type="scientific">Pocillopora damicornis</name>
    <name type="common">Cauliflower coral</name>
    <name type="synonym">Millepora damicornis</name>
    <dbReference type="NCBI Taxonomy" id="46731"/>
    <lineage>
        <taxon>Eukaryota</taxon>
        <taxon>Metazoa</taxon>
        <taxon>Cnidaria</taxon>
        <taxon>Anthozoa</taxon>
        <taxon>Hexacorallia</taxon>
        <taxon>Scleractinia</taxon>
        <taxon>Astrocoeniina</taxon>
        <taxon>Pocilloporidae</taxon>
        <taxon>Pocillopora</taxon>
    </lineage>
</organism>
<gene>
    <name evidence="17" type="ORF">pdam_00020248</name>
</gene>
<dbReference type="InterPro" id="IPR002110">
    <property type="entry name" value="Ankyrin_rpt"/>
</dbReference>
<dbReference type="GO" id="GO:0008270">
    <property type="term" value="F:zinc ion binding"/>
    <property type="evidence" value="ECO:0007669"/>
    <property type="project" value="UniProtKB-KW"/>
</dbReference>
<evidence type="ECO:0000256" key="4">
    <source>
        <dbReference type="ARBA" id="ARBA00022722"/>
    </source>
</evidence>
<keyword evidence="8" id="KW-0863">Zinc-finger</keyword>
<dbReference type="Pfam" id="PF18826">
    <property type="entry name" value="bVLRF1"/>
    <property type="match status" value="1"/>
</dbReference>
<sequence length="558" mass="62432">MAFKARSSTVSVFDEELMNDFLRNVRIVGKDLKSGDSDEKQEQVVEKKLIRKNESYAGEKLGMSCSICQVIFDSVEIQNIPTTPEDTLSLFTSLTMKCYWIVLMTAGGHFAGAVFKGNEVLIHKTFHRYTVRAKRGTAQGKDSDVELQNLLMNLTYNKAKENVPAVDDGDKIRSWQASQAVASDNEAAIDPQERNISLERSDKGQPDSGSTTKVQEAPKKTKKKKAKNIKKESVDGLQNAEVSPERRSWNRLYCAIVSANIGVISSLLGGSIQSNGKACINTESASVLQEKNESMEETTKSGVLEIEINDSVRSEDEGNKTSDDLKTDSNINRSVKCTKTDTIEELASSGISNEFARILDVINEQFGEGGDTLLHVASRSSRREIVLRLLECGSDPAVKDEKGRTPYAVAGDKETRNEFRRFMACHPDRYDYVKAQIPSALTPEMENEKEKRNAERKKAQKKAQKQRAKEQKAIERKKEEEEKEKRAYQALSDREKRALAAEKRFAQQQAAKQAGITSSCAWCSKSLVGQVPFERLTHKYCSTACVKAHRLEMESQQR</sequence>
<dbReference type="InterPro" id="IPR041540">
    <property type="entry name" value="VATC"/>
</dbReference>
<comment type="similarity">
    <text evidence="2 14">Belongs to the ANKZF1/VMS1 family.</text>
</comment>
<keyword evidence="11 13" id="KW-0040">ANK repeat</keyword>
<dbReference type="PROSITE" id="PS50297">
    <property type="entry name" value="ANK_REP_REGION"/>
    <property type="match status" value="1"/>
</dbReference>
<evidence type="ECO:0000256" key="9">
    <source>
        <dbReference type="ARBA" id="ARBA00022801"/>
    </source>
</evidence>
<feature type="compositionally biased region" description="Basic and acidic residues" evidence="15">
    <location>
        <begin position="446"/>
        <end position="457"/>
    </location>
</feature>
<dbReference type="PROSITE" id="PS52044">
    <property type="entry name" value="VLRF1"/>
    <property type="match status" value="1"/>
</dbReference>
<protein>
    <recommendedName>
        <fullName evidence="16">VLRF1 domain-containing protein</fullName>
    </recommendedName>
</protein>
<feature type="compositionally biased region" description="Basic and acidic residues" evidence="15">
    <location>
        <begin position="467"/>
        <end position="491"/>
    </location>
</feature>
<dbReference type="InterPro" id="IPR036770">
    <property type="entry name" value="Ankyrin_rpt-contain_sf"/>
</dbReference>
<dbReference type="Proteomes" id="UP000275408">
    <property type="component" value="Unassembled WGS sequence"/>
</dbReference>
<keyword evidence="3 14" id="KW-0963">Cytoplasm</keyword>
<evidence type="ECO:0000256" key="12">
    <source>
        <dbReference type="ARBA" id="ARBA00023054"/>
    </source>
</evidence>
<proteinExistence type="inferred from homology"/>
<evidence type="ECO:0000313" key="17">
    <source>
        <dbReference type="EMBL" id="RMX41725.1"/>
    </source>
</evidence>
<feature type="region of interest" description="Disordered" evidence="15">
    <location>
        <begin position="182"/>
        <end position="242"/>
    </location>
</feature>
<dbReference type="InterPro" id="IPR041175">
    <property type="entry name" value="VLRF1/Vms1"/>
</dbReference>
<evidence type="ECO:0000256" key="7">
    <source>
        <dbReference type="ARBA" id="ARBA00022759"/>
    </source>
</evidence>
<dbReference type="EMBL" id="RCHS01003451">
    <property type="protein sequence ID" value="RMX41725.1"/>
    <property type="molecule type" value="Genomic_DNA"/>
</dbReference>
<dbReference type="PANTHER" id="PTHR16036:SF2">
    <property type="entry name" value="TRNA ENDONUCLEASE ANKZF1"/>
    <property type="match status" value="1"/>
</dbReference>
<keyword evidence="18" id="KW-1185">Reference proteome</keyword>
<evidence type="ECO:0000256" key="1">
    <source>
        <dbReference type="ARBA" id="ARBA00004496"/>
    </source>
</evidence>
<dbReference type="GO" id="GO:0005737">
    <property type="term" value="C:cytoplasm"/>
    <property type="evidence" value="ECO:0007669"/>
    <property type="project" value="UniProtKB-SubCell"/>
</dbReference>
<name>A0A3M6TK12_POCDA</name>
<dbReference type="PANTHER" id="PTHR16036">
    <property type="entry name" value="ANKYRIN REPEAT AND ZINC FINGER DOMAIN-CONTAINING PROTEIN 1"/>
    <property type="match status" value="1"/>
</dbReference>
<dbReference type="GO" id="GO:0004519">
    <property type="term" value="F:endonuclease activity"/>
    <property type="evidence" value="ECO:0007669"/>
    <property type="project" value="UniProtKB-KW"/>
</dbReference>
<evidence type="ECO:0000256" key="3">
    <source>
        <dbReference type="ARBA" id="ARBA00022490"/>
    </source>
</evidence>
<feature type="compositionally biased region" description="Basic and acidic residues" evidence="15">
    <location>
        <begin position="191"/>
        <end position="205"/>
    </location>
</feature>
<evidence type="ECO:0000256" key="8">
    <source>
        <dbReference type="ARBA" id="ARBA00022771"/>
    </source>
</evidence>
<keyword evidence="10" id="KW-0862">Zinc</keyword>
<evidence type="ECO:0000256" key="14">
    <source>
        <dbReference type="PROSITE-ProRule" id="PRU01389"/>
    </source>
</evidence>
<evidence type="ECO:0000256" key="6">
    <source>
        <dbReference type="ARBA" id="ARBA00022737"/>
    </source>
</evidence>
<feature type="repeat" description="ANK" evidence="13">
    <location>
        <begin position="369"/>
        <end position="401"/>
    </location>
</feature>
<evidence type="ECO:0000256" key="2">
    <source>
        <dbReference type="ARBA" id="ARBA00009262"/>
    </source>
</evidence>
<evidence type="ECO:0000313" key="18">
    <source>
        <dbReference type="Proteomes" id="UP000275408"/>
    </source>
</evidence>
<comment type="subcellular location">
    <subcellularLocation>
        <location evidence="1">Cytoplasm</location>
    </subcellularLocation>
</comment>
<dbReference type="STRING" id="46731.A0A3M6TK12"/>
<keyword evidence="5" id="KW-0479">Metal-binding</keyword>
<keyword evidence="9 14" id="KW-0378">Hydrolase</keyword>
<keyword evidence="4 14" id="KW-0540">Nuclease</keyword>
<dbReference type="SUPFAM" id="SSF48403">
    <property type="entry name" value="Ankyrin repeat"/>
    <property type="match status" value="1"/>
</dbReference>
<accession>A0A3M6TK12</accession>
<feature type="domain" description="VLRF1" evidence="16">
    <location>
        <begin position="96"/>
        <end position="240"/>
    </location>
</feature>
<keyword evidence="6" id="KW-0677">Repeat</keyword>
<evidence type="ECO:0000256" key="11">
    <source>
        <dbReference type="ARBA" id="ARBA00023043"/>
    </source>
</evidence>
<dbReference type="AlphaFoldDB" id="A0A3M6TK12"/>